<dbReference type="Proteomes" id="UP001597506">
    <property type="component" value="Unassembled WGS sequence"/>
</dbReference>
<proteinExistence type="predicted"/>
<evidence type="ECO:0000313" key="2">
    <source>
        <dbReference type="Proteomes" id="UP001597506"/>
    </source>
</evidence>
<reference evidence="2" key="1">
    <citation type="journal article" date="2019" name="Int. J. Syst. Evol. Microbiol.">
        <title>The Global Catalogue of Microorganisms (GCM) 10K type strain sequencing project: providing services to taxonomists for standard genome sequencing and annotation.</title>
        <authorList>
            <consortium name="The Broad Institute Genomics Platform"/>
            <consortium name="The Broad Institute Genome Sequencing Center for Infectious Disease"/>
            <person name="Wu L."/>
            <person name="Ma J."/>
        </authorList>
    </citation>
    <scope>NUCLEOTIDE SEQUENCE [LARGE SCALE GENOMIC DNA]</scope>
    <source>
        <strain evidence="2">KCTC 3913</strain>
    </source>
</reference>
<keyword evidence="2" id="KW-1185">Reference proteome</keyword>
<sequence length="150" mass="17098">MYRFISFFVIFSFVSVMLYFHQQNGHDSASNHAEKHQRIVIPSSQSVPSITGSVTQDPSGTWLLTIKTNNFRFTPEKVGTDDIRYDEGHAHLYINGEKINRIYGNYYNVDSLEPGTHHIKVTLNGNNHGIFTHNGEEIAFNQTINIPKTN</sequence>
<protein>
    <submittedName>
        <fullName evidence="1">Uncharacterized protein</fullName>
    </submittedName>
</protein>
<accession>A0ABW5RVE8</accession>
<dbReference type="EMBL" id="JBHUMF010000031">
    <property type="protein sequence ID" value="MFD2682395.1"/>
    <property type="molecule type" value="Genomic_DNA"/>
</dbReference>
<comment type="caution">
    <text evidence="1">The sequence shown here is derived from an EMBL/GenBank/DDBJ whole genome shotgun (WGS) entry which is preliminary data.</text>
</comment>
<organism evidence="1 2">
    <name type="scientific">Bacillus seohaeanensis</name>
    <dbReference type="NCBI Taxonomy" id="284580"/>
    <lineage>
        <taxon>Bacteria</taxon>
        <taxon>Bacillati</taxon>
        <taxon>Bacillota</taxon>
        <taxon>Bacilli</taxon>
        <taxon>Bacillales</taxon>
        <taxon>Bacillaceae</taxon>
        <taxon>Bacillus</taxon>
    </lineage>
</organism>
<evidence type="ECO:0000313" key="1">
    <source>
        <dbReference type="EMBL" id="MFD2682395.1"/>
    </source>
</evidence>
<name>A0ABW5RVE8_9BACI</name>
<gene>
    <name evidence="1" type="ORF">ACFSUL_16770</name>
</gene>
<dbReference type="RefSeq" id="WP_377937068.1">
    <property type="nucleotide sequence ID" value="NZ_JBHUMF010000031.1"/>
</dbReference>